<dbReference type="InterPro" id="IPR005821">
    <property type="entry name" value="Ion_trans_dom"/>
</dbReference>
<keyword evidence="2" id="KW-0597">Phosphoprotein</keyword>
<keyword evidence="5" id="KW-1133">Transmembrane helix</keyword>
<dbReference type="InterPro" id="IPR000700">
    <property type="entry name" value="PAS-assoc_C"/>
</dbReference>
<dbReference type="Proteomes" id="UP001152795">
    <property type="component" value="Unassembled WGS sequence"/>
</dbReference>
<dbReference type="OrthoDB" id="447251at2759"/>
<dbReference type="NCBIfam" id="TIGR00229">
    <property type="entry name" value="sensory_box"/>
    <property type="match status" value="1"/>
</dbReference>
<dbReference type="GO" id="GO:0005516">
    <property type="term" value="F:calmodulin binding"/>
    <property type="evidence" value="ECO:0007669"/>
    <property type="project" value="UniProtKB-KW"/>
</dbReference>
<dbReference type="SUPFAM" id="SSF55785">
    <property type="entry name" value="PYP-like sensor domain (PAS domain)"/>
    <property type="match status" value="1"/>
</dbReference>
<evidence type="ECO:0000256" key="6">
    <source>
        <dbReference type="ARBA" id="ARBA00023136"/>
    </source>
</evidence>
<dbReference type="GO" id="GO:0005249">
    <property type="term" value="F:voltage-gated potassium channel activity"/>
    <property type="evidence" value="ECO:0007669"/>
    <property type="project" value="InterPro"/>
</dbReference>
<evidence type="ECO:0000256" key="1">
    <source>
        <dbReference type="ARBA" id="ARBA00004141"/>
    </source>
</evidence>
<dbReference type="PRINTS" id="PR01464">
    <property type="entry name" value="EAGCHANNEL"/>
</dbReference>
<protein>
    <submittedName>
        <fullName evidence="7">Potassium voltage-gated channel subfamily H member 5-like isoform X2</fullName>
    </submittedName>
</protein>
<dbReference type="Gene3D" id="1.10.287.70">
    <property type="match status" value="1"/>
</dbReference>
<dbReference type="InterPro" id="IPR001610">
    <property type="entry name" value="PAC"/>
</dbReference>
<dbReference type="EMBL" id="CACRXK020002755">
    <property type="protein sequence ID" value="CAB3995885.1"/>
    <property type="molecule type" value="Genomic_DNA"/>
</dbReference>
<evidence type="ECO:0000256" key="5">
    <source>
        <dbReference type="ARBA" id="ARBA00022989"/>
    </source>
</evidence>
<keyword evidence="4" id="KW-0112">Calmodulin-binding</keyword>
<keyword evidence="3" id="KW-0812">Transmembrane</keyword>
<dbReference type="Pfam" id="PF00520">
    <property type="entry name" value="Ion_trans"/>
    <property type="match status" value="1"/>
</dbReference>
<dbReference type="PANTHER" id="PTHR10217:SF435">
    <property type="entry name" value="POTASSIUM VOLTAGE-GATED CHANNEL PROTEIN EAG"/>
    <property type="match status" value="1"/>
</dbReference>
<evidence type="ECO:0000313" key="8">
    <source>
        <dbReference type="Proteomes" id="UP001152795"/>
    </source>
</evidence>
<dbReference type="SMART" id="SM00086">
    <property type="entry name" value="PAC"/>
    <property type="match status" value="1"/>
</dbReference>
<dbReference type="InterPro" id="IPR050818">
    <property type="entry name" value="KCNH_animal-type"/>
</dbReference>
<dbReference type="PRINTS" id="PR01463">
    <property type="entry name" value="EAGCHANLFMLY"/>
</dbReference>
<keyword evidence="8" id="KW-1185">Reference proteome</keyword>
<dbReference type="Gene3D" id="3.30.450.20">
    <property type="entry name" value="PAS domain"/>
    <property type="match status" value="1"/>
</dbReference>
<sequence>MPIGRRGLIVPQNTFLEDVIRRSDGLHESFIVGSAEISDYPVVYCSNGFSEITGFKRSDVMKFSCDGRFLYGSSVKKDVTESIQTALRMKSSCQVEFIGNKKDGTSVWYLLHVAPIENEENVVVLFLITVRDISEFKEPIVENEAAQKWVKLKRTIKKDRSAFVVAFSKTKEEKNKIRIAQMRVQNSDLIPQYKQQIPKPPKWVILHYGYNKVIWDWFLLLFILYTASAVPFQFCFDYEAVPMTVIDFMVDTFFLTDIVLNFHTSFVGEDGEVITDMKQIRHYYLRTWFALDLVTSLPYGLLMFVSDNTVFVNLISIFKCIRLLRVSRVIRKLDQYINYGFITLILCLVAFLLCAHLMACAFYLIASKYDNFHE</sequence>
<organism evidence="7 8">
    <name type="scientific">Paramuricea clavata</name>
    <name type="common">Red gorgonian</name>
    <name type="synonym">Violescent sea-whip</name>
    <dbReference type="NCBI Taxonomy" id="317549"/>
    <lineage>
        <taxon>Eukaryota</taxon>
        <taxon>Metazoa</taxon>
        <taxon>Cnidaria</taxon>
        <taxon>Anthozoa</taxon>
        <taxon>Octocorallia</taxon>
        <taxon>Malacalcyonacea</taxon>
        <taxon>Plexauridae</taxon>
        <taxon>Paramuricea</taxon>
    </lineage>
</organism>
<name>A0A6S7GWA3_PARCT</name>
<evidence type="ECO:0000256" key="2">
    <source>
        <dbReference type="ARBA" id="ARBA00022553"/>
    </source>
</evidence>
<dbReference type="Pfam" id="PF13426">
    <property type="entry name" value="PAS_9"/>
    <property type="match status" value="1"/>
</dbReference>
<evidence type="ECO:0000313" key="7">
    <source>
        <dbReference type="EMBL" id="CAB3995885.1"/>
    </source>
</evidence>
<feature type="non-terminal residue" evidence="7">
    <location>
        <position position="1"/>
    </location>
</feature>
<dbReference type="CDD" id="cd00130">
    <property type="entry name" value="PAS"/>
    <property type="match status" value="1"/>
</dbReference>
<comment type="subcellular location">
    <subcellularLocation>
        <location evidence="1">Membrane</location>
        <topology evidence="1">Multi-pass membrane protein</topology>
    </subcellularLocation>
</comment>
<dbReference type="GO" id="GO:0008076">
    <property type="term" value="C:voltage-gated potassium channel complex"/>
    <property type="evidence" value="ECO:0007669"/>
    <property type="project" value="TreeGrafter"/>
</dbReference>
<dbReference type="InterPro" id="IPR003949">
    <property type="entry name" value="K_chnl_volt-dep_EAG"/>
</dbReference>
<dbReference type="InterPro" id="IPR000014">
    <property type="entry name" value="PAS"/>
</dbReference>
<evidence type="ECO:0000256" key="4">
    <source>
        <dbReference type="ARBA" id="ARBA00022860"/>
    </source>
</evidence>
<dbReference type="PROSITE" id="PS50113">
    <property type="entry name" value="PAC"/>
    <property type="match status" value="1"/>
</dbReference>
<dbReference type="AlphaFoldDB" id="A0A6S7GWA3"/>
<keyword evidence="6" id="KW-0472">Membrane</keyword>
<proteinExistence type="predicted"/>
<dbReference type="PANTHER" id="PTHR10217">
    <property type="entry name" value="VOLTAGE AND LIGAND GATED POTASSIUM CHANNEL"/>
    <property type="match status" value="1"/>
</dbReference>
<dbReference type="InterPro" id="IPR035965">
    <property type="entry name" value="PAS-like_dom_sf"/>
</dbReference>
<gene>
    <name evidence="7" type="ORF">PACLA_8A038258</name>
</gene>
<reference evidence="7" key="1">
    <citation type="submission" date="2020-04" db="EMBL/GenBank/DDBJ databases">
        <authorList>
            <person name="Alioto T."/>
            <person name="Alioto T."/>
            <person name="Gomez Garrido J."/>
        </authorList>
    </citation>
    <scope>NUCLEOTIDE SEQUENCE</scope>
    <source>
        <strain evidence="7">A484AB</strain>
    </source>
</reference>
<dbReference type="SUPFAM" id="SSF81324">
    <property type="entry name" value="Voltage-gated potassium channels"/>
    <property type="match status" value="1"/>
</dbReference>
<evidence type="ECO:0000256" key="3">
    <source>
        <dbReference type="ARBA" id="ARBA00022692"/>
    </source>
</evidence>
<accession>A0A6S7GWA3</accession>
<dbReference type="InterPro" id="IPR003938">
    <property type="entry name" value="K_chnl_volt-dep_EAG/ELK/ERG"/>
</dbReference>
<dbReference type="GO" id="GO:0042391">
    <property type="term" value="P:regulation of membrane potential"/>
    <property type="evidence" value="ECO:0007669"/>
    <property type="project" value="TreeGrafter"/>
</dbReference>
<comment type="caution">
    <text evidence="7">The sequence shown here is derived from an EMBL/GenBank/DDBJ whole genome shotgun (WGS) entry which is preliminary data.</text>
</comment>